<dbReference type="RefSeq" id="WP_047915339.1">
    <property type="nucleotide sequence ID" value="NZ_LN774769.1"/>
</dbReference>
<evidence type="ECO:0000259" key="2">
    <source>
        <dbReference type="PROSITE" id="PS50937"/>
    </source>
</evidence>
<dbReference type="KEGG" id="lpk:LACPI_0957"/>
<organism evidence="3 4">
    <name type="scientific">Pseudolactococcus piscium MKFS47</name>
    <dbReference type="NCBI Taxonomy" id="297352"/>
    <lineage>
        <taxon>Bacteria</taxon>
        <taxon>Bacillati</taxon>
        <taxon>Bacillota</taxon>
        <taxon>Bacilli</taxon>
        <taxon>Lactobacillales</taxon>
        <taxon>Streptococcaceae</taxon>
        <taxon>Pseudolactococcus</taxon>
    </lineage>
</organism>
<proteinExistence type="predicted"/>
<dbReference type="PANTHER" id="PTHR30204">
    <property type="entry name" value="REDOX-CYCLING DRUG-SENSING TRANSCRIPTIONAL ACTIVATOR SOXR"/>
    <property type="match status" value="1"/>
</dbReference>
<gene>
    <name evidence="3" type="primary">adhR</name>
    <name evidence="3" type="ORF">LACPI_0957</name>
</gene>
<reference evidence="4" key="1">
    <citation type="submission" date="2015-01" db="EMBL/GenBank/DDBJ databases">
        <authorList>
            <person name="Andreevskaya M."/>
        </authorList>
    </citation>
    <scope>NUCLEOTIDE SEQUENCE [LARGE SCALE GENOMIC DNA]</scope>
    <source>
        <strain evidence="4">MKFS47</strain>
    </source>
</reference>
<dbReference type="HOGENOM" id="CLU_060077_8_3_9"/>
<dbReference type="PRINTS" id="PR00040">
    <property type="entry name" value="HTHMERR"/>
</dbReference>
<protein>
    <submittedName>
        <fullName evidence="3">HTH-type transcriptional regulator AdhR</fullName>
    </submittedName>
</protein>
<evidence type="ECO:0000313" key="3">
    <source>
        <dbReference type="EMBL" id="CEN28157.1"/>
    </source>
</evidence>
<dbReference type="InterPro" id="IPR000551">
    <property type="entry name" value="MerR-type_HTH_dom"/>
</dbReference>
<name>A0A0D6DWQ6_9LACT</name>
<evidence type="ECO:0000256" key="1">
    <source>
        <dbReference type="ARBA" id="ARBA00023125"/>
    </source>
</evidence>
<dbReference type="SUPFAM" id="SSF46955">
    <property type="entry name" value="Putative DNA-binding domain"/>
    <property type="match status" value="1"/>
</dbReference>
<evidence type="ECO:0000313" key="4">
    <source>
        <dbReference type="Proteomes" id="UP000033166"/>
    </source>
</evidence>
<dbReference type="Pfam" id="PF13411">
    <property type="entry name" value="MerR_1"/>
    <property type="match status" value="1"/>
</dbReference>
<dbReference type="GO" id="GO:0003700">
    <property type="term" value="F:DNA-binding transcription factor activity"/>
    <property type="evidence" value="ECO:0007669"/>
    <property type="project" value="InterPro"/>
</dbReference>
<dbReference type="AlphaFoldDB" id="A0A0D6DWQ6"/>
<dbReference type="SMART" id="SM00422">
    <property type="entry name" value="HTH_MERR"/>
    <property type="match status" value="1"/>
</dbReference>
<dbReference type="GO" id="GO:0003677">
    <property type="term" value="F:DNA binding"/>
    <property type="evidence" value="ECO:0007669"/>
    <property type="project" value="UniProtKB-KW"/>
</dbReference>
<dbReference type="EMBL" id="LN774769">
    <property type="protein sequence ID" value="CEN28157.1"/>
    <property type="molecule type" value="Genomic_DNA"/>
</dbReference>
<keyword evidence="1" id="KW-0238">DNA-binding</keyword>
<dbReference type="Gene3D" id="1.10.1660.10">
    <property type="match status" value="1"/>
</dbReference>
<dbReference type="InterPro" id="IPR047057">
    <property type="entry name" value="MerR_fam"/>
</dbReference>
<dbReference type="Proteomes" id="UP000033166">
    <property type="component" value="Chromosome I"/>
</dbReference>
<dbReference type="PANTHER" id="PTHR30204:SF98">
    <property type="entry name" value="HTH-TYPE TRANSCRIPTIONAL REGULATOR ADHR"/>
    <property type="match status" value="1"/>
</dbReference>
<dbReference type="InterPro" id="IPR009061">
    <property type="entry name" value="DNA-bd_dom_put_sf"/>
</dbReference>
<feature type="domain" description="HTH merR-type" evidence="2">
    <location>
        <begin position="1"/>
        <end position="69"/>
    </location>
</feature>
<dbReference type="CDD" id="cd01109">
    <property type="entry name" value="HTH_YyaN"/>
    <property type="match status" value="1"/>
</dbReference>
<dbReference type="PROSITE" id="PS50937">
    <property type="entry name" value="HTH_MERR_2"/>
    <property type="match status" value="1"/>
</dbReference>
<sequence>MNIKEAAEKCGVSANTIRYYEKVGLLTTIDRTPSGIRTFGERTLSRLSFVRSMRQAGMPIATLKTYMGLIDDEANHHDAQLALLKEQRAIMADKKADIQYAIDYLTYKIDHYDDHISQVEQKLQALERGQNSEELAESSHKCL</sequence>
<accession>A0A0D6DWQ6</accession>